<accession>A0ABW3HU71</accession>
<dbReference type="PROSITE" id="PS00041">
    <property type="entry name" value="HTH_ARAC_FAMILY_1"/>
    <property type="match status" value="1"/>
</dbReference>
<dbReference type="Proteomes" id="UP001596989">
    <property type="component" value="Unassembled WGS sequence"/>
</dbReference>
<keyword evidence="4" id="KW-0472">Membrane</keyword>
<evidence type="ECO:0000313" key="6">
    <source>
        <dbReference type="EMBL" id="MFD0961108.1"/>
    </source>
</evidence>
<dbReference type="InterPro" id="IPR009057">
    <property type="entry name" value="Homeodomain-like_sf"/>
</dbReference>
<keyword evidence="4" id="KW-1133">Transmembrane helix</keyword>
<evidence type="ECO:0000256" key="1">
    <source>
        <dbReference type="ARBA" id="ARBA00023015"/>
    </source>
</evidence>
<dbReference type="SUPFAM" id="SSF46689">
    <property type="entry name" value="Homeodomain-like"/>
    <property type="match status" value="1"/>
</dbReference>
<dbReference type="PROSITE" id="PS01124">
    <property type="entry name" value="HTH_ARAC_FAMILY_2"/>
    <property type="match status" value="1"/>
</dbReference>
<dbReference type="Gene3D" id="1.10.10.60">
    <property type="entry name" value="Homeodomain-like"/>
    <property type="match status" value="2"/>
</dbReference>
<dbReference type="Pfam" id="PF12833">
    <property type="entry name" value="HTH_18"/>
    <property type="match status" value="1"/>
</dbReference>
<evidence type="ECO:0000313" key="7">
    <source>
        <dbReference type="Proteomes" id="UP001596989"/>
    </source>
</evidence>
<dbReference type="PANTHER" id="PTHR43280:SF2">
    <property type="entry name" value="HTH-TYPE TRANSCRIPTIONAL REGULATOR EXSA"/>
    <property type="match status" value="1"/>
</dbReference>
<dbReference type="InterPro" id="IPR018060">
    <property type="entry name" value="HTH_AraC"/>
</dbReference>
<sequence length="743" mass="87105">MRNKWQLRLLFSYIPVFLIIVLFIMAMVYLVLIEISKNQTRRSHEVFTNQVMQSIDFQLKAIDQLMMKEIRNNNQFRQFLQGNNMDDPYTIYEVSRDLTAIVQSTNLIDSIYIVRLSDWMVISDQQMIPNIHLFDDADYIEGMIEHLNVHSWSGARSYKGYVGSGERNVVTLVRQAPLFSGTQGVVAINVNIRSLQQLINEMSGTRFSYVQLQDDKSQTIILTNRSDNLLDHRGKTGEAYSTYTGWILISGFQESGIFDFMTTISYVWIGLILSSLLIGVYWFWYSVRRNYKPIKSLLDRIDSEELFNKQDFGIAQSRDEFYTIESSLSYLVDKYNHIEKKYAEDSVYKKNHMFLQYMLGNADSINNETLTELGFNSDEGRFCCIVVEIDQYTNFVSCFNSKDQELLKYVLKKTTEESAESFHIPNWSEWLDPLRLGIIIELQQGGSEESIEHLLICEQISKWCKTNLKFTVTIGLGNEVNQFSQVSQSAHEAIESLEYKAILGDNRIILYSEIEPKRSNGSHDHIQRIVEAIEAFKLRVEHWQTKVHEMFEGFRNDVLSKTELLRYLNYFNVQLDNEMIHLSNDIRHYWKNGPMLQLYESLDKLDDLWEVEQRLVVILQDVAENIMRINNSRIINDKHIRIKMFIEDHFSDPNMSLHMVSVQFNLNPSHLSRLFKEEFNVRFIDYLTSLRINRAKQLLIETDLPINDIAEKVGYMHAFSFIRAFKKSEKLTPGYYRKVKNGE</sequence>
<feature type="transmembrane region" description="Helical" evidence="4">
    <location>
        <begin position="12"/>
        <end position="32"/>
    </location>
</feature>
<keyword evidence="4" id="KW-0812">Transmembrane</keyword>
<organism evidence="6 7">
    <name type="scientific">Paenibacillus chungangensis</name>
    <dbReference type="NCBI Taxonomy" id="696535"/>
    <lineage>
        <taxon>Bacteria</taxon>
        <taxon>Bacillati</taxon>
        <taxon>Bacillota</taxon>
        <taxon>Bacilli</taxon>
        <taxon>Bacillales</taxon>
        <taxon>Paenibacillaceae</taxon>
        <taxon>Paenibacillus</taxon>
    </lineage>
</organism>
<comment type="caution">
    <text evidence="6">The sequence shown here is derived from an EMBL/GenBank/DDBJ whole genome shotgun (WGS) entry which is preliminary data.</text>
</comment>
<keyword evidence="3" id="KW-0804">Transcription</keyword>
<protein>
    <submittedName>
        <fullName evidence="6">Helix-turn-helix domain-containing protein</fullName>
    </submittedName>
</protein>
<keyword evidence="2" id="KW-0238">DNA-binding</keyword>
<proteinExistence type="predicted"/>
<feature type="domain" description="HTH araC/xylS-type" evidence="5">
    <location>
        <begin position="640"/>
        <end position="739"/>
    </location>
</feature>
<dbReference type="PANTHER" id="PTHR43280">
    <property type="entry name" value="ARAC-FAMILY TRANSCRIPTIONAL REGULATOR"/>
    <property type="match status" value="1"/>
</dbReference>
<gene>
    <name evidence="6" type="ORF">ACFQ2I_17305</name>
</gene>
<name>A0ABW3HU71_9BACL</name>
<keyword evidence="7" id="KW-1185">Reference proteome</keyword>
<dbReference type="EMBL" id="JBHTJZ010000033">
    <property type="protein sequence ID" value="MFD0961108.1"/>
    <property type="molecule type" value="Genomic_DNA"/>
</dbReference>
<evidence type="ECO:0000256" key="4">
    <source>
        <dbReference type="SAM" id="Phobius"/>
    </source>
</evidence>
<reference evidence="7" key="1">
    <citation type="journal article" date="2019" name="Int. J. Syst. Evol. Microbiol.">
        <title>The Global Catalogue of Microorganisms (GCM) 10K type strain sequencing project: providing services to taxonomists for standard genome sequencing and annotation.</title>
        <authorList>
            <consortium name="The Broad Institute Genomics Platform"/>
            <consortium name="The Broad Institute Genome Sequencing Center for Infectious Disease"/>
            <person name="Wu L."/>
            <person name="Ma J."/>
        </authorList>
    </citation>
    <scope>NUCLEOTIDE SEQUENCE [LARGE SCALE GENOMIC DNA]</scope>
    <source>
        <strain evidence="7">CCUG 59129</strain>
    </source>
</reference>
<dbReference type="RefSeq" id="WP_377566363.1">
    <property type="nucleotide sequence ID" value="NZ_JBHTJZ010000033.1"/>
</dbReference>
<evidence type="ECO:0000256" key="3">
    <source>
        <dbReference type="ARBA" id="ARBA00023163"/>
    </source>
</evidence>
<feature type="transmembrane region" description="Helical" evidence="4">
    <location>
        <begin position="266"/>
        <end position="285"/>
    </location>
</feature>
<evidence type="ECO:0000259" key="5">
    <source>
        <dbReference type="PROSITE" id="PS01124"/>
    </source>
</evidence>
<evidence type="ECO:0000256" key="2">
    <source>
        <dbReference type="ARBA" id="ARBA00023125"/>
    </source>
</evidence>
<dbReference type="InterPro" id="IPR018062">
    <property type="entry name" value="HTH_AraC-typ_CS"/>
</dbReference>
<keyword evidence="1" id="KW-0805">Transcription regulation</keyword>
<dbReference type="SMART" id="SM00342">
    <property type="entry name" value="HTH_ARAC"/>
    <property type="match status" value="1"/>
</dbReference>